<dbReference type="CDD" id="cd01335">
    <property type="entry name" value="Radical_SAM"/>
    <property type="match status" value="1"/>
</dbReference>
<dbReference type="EMBL" id="ABOX02000012">
    <property type="protein sequence ID" value="EEF61030.1"/>
    <property type="molecule type" value="Genomic_DNA"/>
</dbReference>
<dbReference type="InterPro" id="IPR024177">
    <property type="entry name" value="Biotin_synthase"/>
</dbReference>
<feature type="binding site" evidence="13 14">
    <location>
        <position position="80"/>
    </location>
    <ligand>
        <name>[4Fe-4S] cluster</name>
        <dbReference type="ChEBI" id="CHEBI:49883"/>
        <note>4Fe-4S-S-AdoMet</note>
    </ligand>
</feature>
<keyword evidence="9 13" id="KW-0093">Biotin biosynthesis</keyword>
<comment type="cofactor">
    <cofactor evidence="14">
        <name>[2Fe-2S] cluster</name>
        <dbReference type="ChEBI" id="CHEBI:190135"/>
    </cofactor>
    <text evidence="14">Binds 1 [2Fe-2S] cluster. The cluster is coordinated with 3 cysteines and 1 arginine.</text>
</comment>
<comment type="catalytic activity">
    <reaction evidence="12 13">
        <text>(4R,5S)-dethiobiotin + (sulfur carrier)-SH + 2 reduced [2Fe-2S]-[ferredoxin] + 2 S-adenosyl-L-methionine = (sulfur carrier)-H + biotin + 2 5'-deoxyadenosine + 2 L-methionine + 2 oxidized [2Fe-2S]-[ferredoxin]</text>
        <dbReference type="Rhea" id="RHEA:22060"/>
        <dbReference type="Rhea" id="RHEA-COMP:10000"/>
        <dbReference type="Rhea" id="RHEA-COMP:10001"/>
        <dbReference type="Rhea" id="RHEA-COMP:14737"/>
        <dbReference type="Rhea" id="RHEA-COMP:14739"/>
        <dbReference type="ChEBI" id="CHEBI:17319"/>
        <dbReference type="ChEBI" id="CHEBI:29917"/>
        <dbReference type="ChEBI" id="CHEBI:33737"/>
        <dbReference type="ChEBI" id="CHEBI:33738"/>
        <dbReference type="ChEBI" id="CHEBI:57586"/>
        <dbReference type="ChEBI" id="CHEBI:57844"/>
        <dbReference type="ChEBI" id="CHEBI:59789"/>
        <dbReference type="ChEBI" id="CHEBI:64428"/>
        <dbReference type="ChEBI" id="CHEBI:149473"/>
        <dbReference type="EC" id="2.8.1.6"/>
    </reaction>
</comment>
<evidence type="ECO:0000256" key="6">
    <source>
        <dbReference type="ARBA" id="ARBA00022691"/>
    </source>
</evidence>
<dbReference type="InterPro" id="IPR006638">
    <property type="entry name" value="Elp3/MiaA/NifB-like_rSAM"/>
</dbReference>
<feature type="binding site" evidence="13 14">
    <location>
        <position position="84"/>
    </location>
    <ligand>
        <name>[4Fe-4S] cluster</name>
        <dbReference type="ChEBI" id="CHEBI:49883"/>
        <note>4Fe-4S-S-AdoMet</note>
    </ligand>
</feature>
<evidence type="ECO:0000256" key="2">
    <source>
        <dbReference type="ARBA" id="ARBA00010765"/>
    </source>
</evidence>
<dbReference type="SUPFAM" id="SSF102114">
    <property type="entry name" value="Radical SAM enzymes"/>
    <property type="match status" value="1"/>
</dbReference>
<evidence type="ECO:0000256" key="12">
    <source>
        <dbReference type="ARBA" id="ARBA00051157"/>
    </source>
</evidence>
<feature type="binding site" evidence="13 14">
    <location>
        <position position="87"/>
    </location>
    <ligand>
        <name>[4Fe-4S] cluster</name>
        <dbReference type="ChEBI" id="CHEBI:49883"/>
        <note>4Fe-4S-S-AdoMet</note>
    </ligand>
</feature>
<dbReference type="GO" id="GO:0051539">
    <property type="term" value="F:4 iron, 4 sulfur cluster binding"/>
    <property type="evidence" value="ECO:0007669"/>
    <property type="project" value="UniProtKB-KW"/>
</dbReference>
<evidence type="ECO:0000259" key="15">
    <source>
        <dbReference type="PROSITE" id="PS51918"/>
    </source>
</evidence>
<dbReference type="InterPro" id="IPR002684">
    <property type="entry name" value="Biotin_synth/BioAB"/>
</dbReference>
<dbReference type="PANTHER" id="PTHR22976:SF2">
    <property type="entry name" value="BIOTIN SYNTHASE, MITOCHONDRIAL"/>
    <property type="match status" value="1"/>
</dbReference>
<dbReference type="UniPathway" id="UPA00078">
    <property type="reaction ID" value="UER00162"/>
</dbReference>
<evidence type="ECO:0000256" key="1">
    <source>
        <dbReference type="ARBA" id="ARBA00004942"/>
    </source>
</evidence>
<dbReference type="Proteomes" id="UP000003688">
    <property type="component" value="Unassembled WGS sequence"/>
</dbReference>
<keyword evidence="5 13" id="KW-0808">Transferase</keyword>
<dbReference type="SFLD" id="SFLDG01278">
    <property type="entry name" value="biotin_synthase_like"/>
    <property type="match status" value="1"/>
</dbReference>
<feature type="binding site" evidence="13 14">
    <location>
        <position position="218"/>
    </location>
    <ligand>
        <name>[2Fe-2S] cluster</name>
        <dbReference type="ChEBI" id="CHEBI:190135"/>
    </ligand>
</feature>
<reference evidence="16 17" key="1">
    <citation type="journal article" date="2011" name="J. Bacteriol.">
        <title>Genome sequence of 'Pedosphaera parvula' Ellin514, an aerobic Verrucomicrobial isolate from pasture soil.</title>
        <authorList>
            <person name="Kant R."/>
            <person name="van Passel M.W."/>
            <person name="Sangwan P."/>
            <person name="Palva A."/>
            <person name="Lucas S."/>
            <person name="Copeland A."/>
            <person name="Lapidus A."/>
            <person name="Glavina Del Rio T."/>
            <person name="Dalin E."/>
            <person name="Tice H."/>
            <person name="Bruce D."/>
            <person name="Goodwin L."/>
            <person name="Pitluck S."/>
            <person name="Chertkov O."/>
            <person name="Larimer F.W."/>
            <person name="Land M.L."/>
            <person name="Hauser L."/>
            <person name="Brettin T.S."/>
            <person name="Detter J.C."/>
            <person name="Han S."/>
            <person name="de Vos W.M."/>
            <person name="Janssen P.H."/>
            <person name="Smidt H."/>
        </authorList>
    </citation>
    <scope>NUCLEOTIDE SEQUENCE [LARGE SCALE GENOMIC DNA]</scope>
    <source>
        <strain evidence="16 17">Ellin514</strain>
    </source>
</reference>
<dbReference type="STRING" id="320771.Cflav_PD3747"/>
<dbReference type="GO" id="GO:0005506">
    <property type="term" value="F:iron ion binding"/>
    <property type="evidence" value="ECO:0007669"/>
    <property type="project" value="UniProtKB-UniRule"/>
</dbReference>
<comment type="caution">
    <text evidence="16">The sequence shown here is derived from an EMBL/GenBank/DDBJ whole genome shotgun (WGS) entry which is preliminary data.</text>
</comment>
<dbReference type="SMART" id="SM00876">
    <property type="entry name" value="BATS"/>
    <property type="match status" value="1"/>
</dbReference>
<proteinExistence type="inferred from homology"/>
<evidence type="ECO:0000256" key="10">
    <source>
        <dbReference type="ARBA" id="ARBA00023004"/>
    </source>
</evidence>
<dbReference type="InterPro" id="IPR010722">
    <property type="entry name" value="BATS_dom"/>
</dbReference>
<organism evidence="16 17">
    <name type="scientific">Pedosphaera parvula (strain Ellin514)</name>
    <dbReference type="NCBI Taxonomy" id="320771"/>
    <lineage>
        <taxon>Bacteria</taxon>
        <taxon>Pseudomonadati</taxon>
        <taxon>Verrucomicrobiota</taxon>
        <taxon>Pedosphaerae</taxon>
        <taxon>Pedosphaerales</taxon>
        <taxon>Pedosphaeraceae</taxon>
        <taxon>Pedosphaera</taxon>
    </lineage>
</organism>
<dbReference type="SFLD" id="SFLDS00029">
    <property type="entry name" value="Radical_SAM"/>
    <property type="match status" value="1"/>
</dbReference>
<keyword evidence="17" id="KW-1185">Reference proteome</keyword>
<evidence type="ECO:0000256" key="9">
    <source>
        <dbReference type="ARBA" id="ARBA00022756"/>
    </source>
</evidence>
<dbReference type="GO" id="GO:0004076">
    <property type="term" value="F:biotin synthase activity"/>
    <property type="evidence" value="ECO:0007669"/>
    <property type="project" value="UniProtKB-UniRule"/>
</dbReference>
<protein>
    <recommendedName>
        <fullName evidence="3 13">Biotin synthase</fullName>
        <ecNumber evidence="3 13">2.8.1.6</ecNumber>
    </recommendedName>
</protein>
<keyword evidence="10 13" id="KW-0408">Iron</keyword>
<comment type="function">
    <text evidence="13">Catalyzes the conversion of dethiobiotin (DTB) to biotin by the insertion of a sulfur atom into dethiobiotin via a radical-based mechanism.</text>
</comment>
<comment type="cofactor">
    <cofactor evidence="13">
        <name>[2Fe-2S] cluster</name>
        <dbReference type="ChEBI" id="CHEBI:190135"/>
    </cofactor>
    <text evidence="13">Binds 1 [2Fe-2S] cluster. The cluster is coordinated with 3 cysteines and 1 arginine.</text>
</comment>
<evidence type="ECO:0000256" key="5">
    <source>
        <dbReference type="ARBA" id="ARBA00022679"/>
    </source>
</evidence>
<evidence type="ECO:0000256" key="13">
    <source>
        <dbReference type="HAMAP-Rule" id="MF_01694"/>
    </source>
</evidence>
<dbReference type="Pfam" id="PF06968">
    <property type="entry name" value="BATS"/>
    <property type="match status" value="1"/>
</dbReference>
<evidence type="ECO:0000256" key="11">
    <source>
        <dbReference type="ARBA" id="ARBA00023014"/>
    </source>
</evidence>
<dbReference type="HAMAP" id="MF_01694">
    <property type="entry name" value="BioB"/>
    <property type="match status" value="1"/>
</dbReference>
<dbReference type="PIRSF" id="PIRSF001619">
    <property type="entry name" value="Biotin_synth"/>
    <property type="match status" value="1"/>
</dbReference>
<dbReference type="NCBIfam" id="TIGR00433">
    <property type="entry name" value="bioB"/>
    <property type="match status" value="1"/>
</dbReference>
<evidence type="ECO:0000256" key="14">
    <source>
        <dbReference type="PIRSR" id="PIRSR001619-1"/>
    </source>
</evidence>
<name>B9XGH9_PEDPL</name>
<feature type="domain" description="Radical SAM core" evidence="15">
    <location>
        <begin position="62"/>
        <end position="293"/>
    </location>
</feature>
<dbReference type="Pfam" id="PF04055">
    <property type="entry name" value="Radical_SAM"/>
    <property type="match status" value="1"/>
</dbReference>
<gene>
    <name evidence="13" type="primary">bioB</name>
    <name evidence="16" type="ORF">Cflav_PD3747</name>
</gene>
<dbReference type="PANTHER" id="PTHR22976">
    <property type="entry name" value="BIOTIN SYNTHASE"/>
    <property type="match status" value="1"/>
</dbReference>
<evidence type="ECO:0000256" key="3">
    <source>
        <dbReference type="ARBA" id="ARBA00012236"/>
    </source>
</evidence>
<dbReference type="GO" id="GO:0051537">
    <property type="term" value="F:2 iron, 2 sulfur cluster binding"/>
    <property type="evidence" value="ECO:0007669"/>
    <property type="project" value="UniProtKB-KW"/>
</dbReference>
<dbReference type="InterPro" id="IPR007197">
    <property type="entry name" value="rSAM"/>
</dbReference>
<dbReference type="SMART" id="SM00729">
    <property type="entry name" value="Elp3"/>
    <property type="match status" value="1"/>
</dbReference>
<dbReference type="Gene3D" id="3.20.20.70">
    <property type="entry name" value="Aldolase class I"/>
    <property type="match status" value="1"/>
</dbReference>
<evidence type="ECO:0000313" key="17">
    <source>
        <dbReference type="Proteomes" id="UP000003688"/>
    </source>
</evidence>
<keyword evidence="4 13" id="KW-0004">4Fe-4S</keyword>
<comment type="pathway">
    <text evidence="1 13">Cofactor biosynthesis; biotin biosynthesis; biotin from 7,8-diaminononanoate: step 2/2.</text>
</comment>
<dbReference type="SFLD" id="SFLDG01060">
    <property type="entry name" value="BATS_domain_containing"/>
    <property type="match status" value="1"/>
</dbReference>
<dbReference type="InterPro" id="IPR058240">
    <property type="entry name" value="rSAM_sf"/>
</dbReference>
<evidence type="ECO:0000313" key="16">
    <source>
        <dbReference type="EMBL" id="EEF61030.1"/>
    </source>
</evidence>
<keyword evidence="7 13" id="KW-0001">2Fe-2S</keyword>
<dbReference type="PROSITE" id="PS51918">
    <property type="entry name" value="RADICAL_SAM"/>
    <property type="match status" value="1"/>
</dbReference>
<keyword evidence="6 13" id="KW-0949">S-adenosyl-L-methionine</keyword>
<sequence>MLSTMIGKLVDGSTREKLKEFGERVVNGGSISREEANWLFALEDTADIFDLLSWANRIREHYKGNKIHLCSIVNAKAGACSENCSFCAQSAFHQTGSPRYGFVDPEPVLEAAEEANKHGVTAVGLVAAWKGLNEGPMLDEVCDRIRDLKKTTKTRPDASLGIIKSQKVADRLKEAGLECYGHNLETSRRFFPSQCTTHTYEDRIETIGYLKKAGIKICSGGIIGMGETRQDRCDLAFALKEVGANVVPINILNPIPGTPFADKPKLPPMEILKTIACFRFILPKKEIMIAGGRTVNLRDMQSMIFMAGASALMVGNYLTTLNQPVEKDLQMLKDLGLDPSWDKHDFVDQEDETSACGCSQAETAKTAAV</sequence>
<dbReference type="EC" id="2.8.1.6" evidence="3 13"/>
<comment type="subunit">
    <text evidence="13">Homodimer.</text>
</comment>
<accession>B9XGH9</accession>
<comment type="similarity">
    <text evidence="2 13">Belongs to the radical SAM superfamily. Biotin synthase family.</text>
</comment>
<evidence type="ECO:0000256" key="4">
    <source>
        <dbReference type="ARBA" id="ARBA00022485"/>
    </source>
</evidence>
<dbReference type="GO" id="GO:0009102">
    <property type="term" value="P:biotin biosynthetic process"/>
    <property type="evidence" value="ECO:0007669"/>
    <property type="project" value="UniProtKB-UniRule"/>
</dbReference>
<comment type="caution">
    <text evidence="13">Lacks conserved residue(s) required for the propagation of feature annotation.</text>
</comment>
<dbReference type="InterPro" id="IPR013785">
    <property type="entry name" value="Aldolase_TIM"/>
</dbReference>
<keyword evidence="11 13" id="KW-0411">Iron-sulfur</keyword>
<dbReference type="AlphaFoldDB" id="B9XGH9"/>
<evidence type="ECO:0000256" key="8">
    <source>
        <dbReference type="ARBA" id="ARBA00022723"/>
    </source>
</evidence>
<evidence type="ECO:0000256" key="7">
    <source>
        <dbReference type="ARBA" id="ARBA00022714"/>
    </source>
</evidence>
<comment type="cofactor">
    <cofactor evidence="13 14">
        <name>[4Fe-4S] cluster</name>
        <dbReference type="ChEBI" id="CHEBI:49883"/>
    </cofactor>
    <text evidence="13 14">Binds 1 [4Fe-4S] cluster. The cluster is coordinated with 3 cysteines and an exchangeable S-adenosyl-L-methionine.</text>
</comment>
<keyword evidence="8 13" id="KW-0479">Metal-binding</keyword>